<evidence type="ECO:0000313" key="5">
    <source>
        <dbReference type="Proteomes" id="UP000757232"/>
    </source>
</evidence>
<dbReference type="SUPFAM" id="SSF50978">
    <property type="entry name" value="WD40 repeat-like"/>
    <property type="match status" value="1"/>
</dbReference>
<name>A0A9Q5I6K7_SANBA</name>
<evidence type="ECO:0000259" key="3">
    <source>
        <dbReference type="PROSITE" id="PS50181"/>
    </source>
</evidence>
<dbReference type="InterPro" id="IPR036047">
    <property type="entry name" value="F-box-like_dom_sf"/>
</dbReference>
<dbReference type="Gene3D" id="2.130.10.10">
    <property type="entry name" value="YVTN repeat-like/Quinoprotein amine dehydrogenase"/>
    <property type="match status" value="1"/>
</dbReference>
<dbReference type="InterPro" id="IPR036322">
    <property type="entry name" value="WD40_repeat_dom_sf"/>
</dbReference>
<accession>A0A9Q5I6K7</accession>
<dbReference type="Gene3D" id="1.20.1280.50">
    <property type="match status" value="1"/>
</dbReference>
<comment type="caution">
    <text evidence="4">The sequence shown here is derived from an EMBL/GenBank/DDBJ whole genome shotgun (WGS) entry which is preliminary data.</text>
</comment>
<evidence type="ECO:0000256" key="2">
    <source>
        <dbReference type="SAM" id="MobiDB-lite"/>
    </source>
</evidence>
<keyword evidence="1" id="KW-0853">WD repeat</keyword>
<keyword evidence="5" id="KW-1185">Reference proteome</keyword>
<dbReference type="InterPro" id="IPR001810">
    <property type="entry name" value="F-box_dom"/>
</dbReference>
<dbReference type="EMBL" id="LNZH02000012">
    <property type="protein sequence ID" value="OCB92227.1"/>
    <property type="molecule type" value="Genomic_DNA"/>
</dbReference>
<evidence type="ECO:0000313" key="4">
    <source>
        <dbReference type="EMBL" id="OCB92227.1"/>
    </source>
</evidence>
<sequence length="848" mass="92778">MQIISQSDNPDSDNLQLHKFSATQPKSPQHGKQQSDSVARRPVPLLAIPSESLTHITAFLDTVSLFALGRANKVLHDHITDDNTWHRAFACQFLGERPERPDSQRSNLLRRREGTWKKEFVLRCNIIHRWERCRIGAVSHAPHYSPVTSMYLLSDRSYGPALLTVSLQYGVVSRSFPLIGKVLKGYISASDGFGIGNGNPNAEFTPNLSSCAITTEGWTARAAFGFMSGEVALASSMRVMESGRTEKRVTRCRINEEHRGSVTDIVWDGTAFVTASEDGEVRVWDSKRMRCVYVLEEQQTLTPDPCIHVASDLDRGVILAAKKSGIVAIWVGLSLTDEKVETNVVSAMFRIIPPGSPADETREPSRIFMDRSVRPGLLCYGIHYVGDMHFFRVNVDLVSGQNEAVKFADGPLGPIEVIYPFFESGKDSGRTVIFAGDSLGHLSLFEWPSNTDLHRGEVSSFRGLDVTLDGSGVSAISCNPYILAVGTSRGVTKIYDTLALRLLREFSSPLPRPNASTTPVKEIIIERDLLLVAVGDRVLAWEARPVRPHKPLVIAKRSQAKVRNAKWHKRLELAQDISESRKAVEDANASERRSHERRRTHQAVLASLGLDEHEAFQYALMLSRDEAEQNQTRNEESAFEASLQDFDPISSAPTSRTNSYSESEGNLTTEQSPSLRMISSRSSSQEETGALPLLHTERMEARGLDSIRTGSNISVPPSFEDQEHFPAISSSVSSAASSLPRSSSSSVSASWSARLKASASSGSSSSVVSASTVPVATASFRRSVSGPPPSSSGPSLLSETLRLYGRGEASSSRAVSAPPQRDTDEDMDADLKLAIELSLAEALSVKDA</sequence>
<dbReference type="AlphaFoldDB" id="A0A9Q5I6K7"/>
<feature type="compositionally biased region" description="Polar residues" evidence="2">
    <location>
        <begin position="651"/>
        <end position="671"/>
    </location>
</feature>
<dbReference type="PROSITE" id="PS50294">
    <property type="entry name" value="WD_REPEATS_REGION"/>
    <property type="match status" value="1"/>
</dbReference>
<feature type="repeat" description="WD" evidence="1">
    <location>
        <begin position="255"/>
        <end position="294"/>
    </location>
</feature>
<dbReference type="InterPro" id="IPR001680">
    <property type="entry name" value="WD40_rpt"/>
</dbReference>
<feature type="compositionally biased region" description="Basic and acidic residues" evidence="2">
    <location>
        <begin position="579"/>
        <end position="594"/>
    </location>
</feature>
<feature type="region of interest" description="Disordered" evidence="2">
    <location>
        <begin position="627"/>
        <end position="695"/>
    </location>
</feature>
<protein>
    <recommendedName>
        <fullName evidence="3">F-box domain-containing protein</fullName>
    </recommendedName>
</protein>
<feature type="region of interest" description="Disordered" evidence="2">
    <location>
        <begin position="579"/>
        <end position="600"/>
    </location>
</feature>
<evidence type="ECO:0000256" key="1">
    <source>
        <dbReference type="PROSITE-ProRule" id="PRU00221"/>
    </source>
</evidence>
<dbReference type="PROSITE" id="PS50082">
    <property type="entry name" value="WD_REPEATS_2"/>
    <property type="match status" value="1"/>
</dbReference>
<feature type="compositionally biased region" description="Low complexity" evidence="2">
    <location>
        <begin position="672"/>
        <end position="683"/>
    </location>
</feature>
<dbReference type="Proteomes" id="UP000757232">
    <property type="component" value="Unassembled WGS sequence"/>
</dbReference>
<gene>
    <name evidence="4" type="ORF">A7U60_g378</name>
</gene>
<dbReference type="SUPFAM" id="SSF81383">
    <property type="entry name" value="F-box domain"/>
    <property type="match status" value="1"/>
</dbReference>
<reference evidence="4" key="1">
    <citation type="submission" date="2016-06" db="EMBL/GenBank/DDBJ databases">
        <title>Draft Genome sequence of the fungus Inonotus baumii.</title>
        <authorList>
            <person name="Zhu H."/>
            <person name="Lin W."/>
        </authorList>
    </citation>
    <scope>NUCLEOTIDE SEQUENCE</scope>
    <source>
        <strain evidence="4">821</strain>
    </source>
</reference>
<dbReference type="SMART" id="SM00726">
    <property type="entry name" value="UIM"/>
    <property type="match status" value="2"/>
</dbReference>
<proteinExistence type="predicted"/>
<dbReference type="InterPro" id="IPR003903">
    <property type="entry name" value="UIM_dom"/>
</dbReference>
<dbReference type="InterPro" id="IPR015943">
    <property type="entry name" value="WD40/YVTN_repeat-like_dom_sf"/>
</dbReference>
<dbReference type="SMART" id="SM00320">
    <property type="entry name" value="WD40"/>
    <property type="match status" value="2"/>
</dbReference>
<dbReference type="PROSITE" id="PS50181">
    <property type="entry name" value="FBOX"/>
    <property type="match status" value="1"/>
</dbReference>
<feature type="region of interest" description="Disordered" evidence="2">
    <location>
        <begin position="779"/>
        <end position="828"/>
    </location>
</feature>
<organism evidence="4 5">
    <name type="scientific">Sanghuangporus baumii</name>
    <name type="common">Phellinus baumii</name>
    <dbReference type="NCBI Taxonomy" id="108892"/>
    <lineage>
        <taxon>Eukaryota</taxon>
        <taxon>Fungi</taxon>
        <taxon>Dikarya</taxon>
        <taxon>Basidiomycota</taxon>
        <taxon>Agaricomycotina</taxon>
        <taxon>Agaricomycetes</taxon>
        <taxon>Hymenochaetales</taxon>
        <taxon>Hymenochaetaceae</taxon>
        <taxon>Sanghuangporus</taxon>
    </lineage>
</organism>
<dbReference type="OrthoDB" id="429520at2759"/>
<feature type="domain" description="F-box" evidence="3">
    <location>
        <begin position="42"/>
        <end position="88"/>
    </location>
</feature>